<evidence type="ECO:0000256" key="1">
    <source>
        <dbReference type="SAM" id="MobiDB-lite"/>
    </source>
</evidence>
<feature type="region of interest" description="Disordered" evidence="1">
    <location>
        <begin position="85"/>
        <end position="137"/>
    </location>
</feature>
<evidence type="ECO:0000313" key="4">
    <source>
        <dbReference type="Proteomes" id="UP000050956"/>
    </source>
</evidence>
<organism evidence="3 4">
    <name type="scientific">Stenotrophomonas ginsengisoli</name>
    <dbReference type="NCBI Taxonomy" id="336566"/>
    <lineage>
        <taxon>Bacteria</taxon>
        <taxon>Pseudomonadati</taxon>
        <taxon>Pseudomonadota</taxon>
        <taxon>Gammaproteobacteria</taxon>
        <taxon>Lysobacterales</taxon>
        <taxon>Lysobacteraceae</taxon>
        <taxon>Stenotrophomonas</taxon>
    </lineage>
</organism>
<name>A0A0R0D7A4_9GAMM</name>
<dbReference type="EMBL" id="LDJM01000018">
    <property type="protein sequence ID" value="KRG77440.1"/>
    <property type="molecule type" value="Genomic_DNA"/>
</dbReference>
<sequence>MDQHLRSELAQLEARLGKPWDADSERMSASLSLLAARSGFTADDAPSICFSNASGQQPAGALVFLSREAEGSHCDPYLNRAHMSTAQALSAPAEQSYDQLQAHREQEQRQANQQQPNDNPAHTQQAEQAQYGQSPAL</sequence>
<dbReference type="InterPro" id="IPR046519">
    <property type="entry name" value="X-Tfes_XVIPCD"/>
</dbReference>
<dbReference type="PATRIC" id="fig|336566.3.peg.916"/>
<dbReference type="Pfam" id="PF20410">
    <property type="entry name" value="X-Tfes_XVIPCD"/>
    <property type="match status" value="1"/>
</dbReference>
<gene>
    <name evidence="3" type="ORF">ABB30_07880</name>
</gene>
<evidence type="ECO:0000259" key="2">
    <source>
        <dbReference type="Pfam" id="PF20410"/>
    </source>
</evidence>
<feature type="compositionally biased region" description="Polar residues" evidence="1">
    <location>
        <begin position="116"/>
        <end position="137"/>
    </location>
</feature>
<accession>A0A0R0D7A4</accession>
<protein>
    <recommendedName>
        <fullName evidence="2">X-Tfes XVIPCD domain-containing protein</fullName>
    </recommendedName>
</protein>
<evidence type="ECO:0000313" key="3">
    <source>
        <dbReference type="EMBL" id="KRG77440.1"/>
    </source>
</evidence>
<dbReference type="Proteomes" id="UP000050956">
    <property type="component" value="Unassembled WGS sequence"/>
</dbReference>
<comment type="caution">
    <text evidence="3">The sequence shown here is derived from an EMBL/GenBank/DDBJ whole genome shotgun (WGS) entry which is preliminary data.</text>
</comment>
<dbReference type="AlphaFoldDB" id="A0A0R0D7A4"/>
<reference evidence="3 4" key="1">
    <citation type="submission" date="2015-05" db="EMBL/GenBank/DDBJ databases">
        <title>Genome sequencing and analysis of members of genus Stenotrophomonas.</title>
        <authorList>
            <person name="Patil P.P."/>
            <person name="Midha S."/>
            <person name="Patil P.B."/>
        </authorList>
    </citation>
    <scope>NUCLEOTIDE SEQUENCE [LARGE SCALE GENOMIC DNA]</scope>
    <source>
        <strain evidence="3 4">DSM 24757</strain>
    </source>
</reference>
<feature type="domain" description="X-Tfes XVIPCD" evidence="2">
    <location>
        <begin position="3"/>
        <end position="102"/>
    </location>
</feature>
<proteinExistence type="predicted"/>
<keyword evidence="4" id="KW-1185">Reference proteome</keyword>